<comment type="caution">
    <text evidence="12">The sequence shown here is derived from an EMBL/GenBank/DDBJ whole genome shotgun (WGS) entry which is preliminary data.</text>
</comment>
<reference evidence="13" key="2">
    <citation type="journal article" date="2019" name="MicrobiologyOpen">
        <title>High-quality draft genome sequence of Gaiella occulta isolated from a 150 meter deep mineral water borehole and comparison with the genome sequences of other deep-branching lineages of the phylum Actinobacteria.</title>
        <authorList>
            <person name="Severino R."/>
            <person name="Froufe H.J.C."/>
            <person name="Barroso C."/>
            <person name="Albuquerque L."/>
            <person name="Lobo-da-Cunha A."/>
            <person name="da Costa M.S."/>
            <person name="Egas C."/>
        </authorList>
    </citation>
    <scope>NUCLEOTIDE SEQUENCE [LARGE SCALE GENOMIC DNA]</scope>
    <source>
        <strain evidence="13">F2-233</strain>
    </source>
</reference>
<evidence type="ECO:0000256" key="2">
    <source>
        <dbReference type="ARBA" id="ARBA00007069"/>
    </source>
</evidence>
<dbReference type="PANTHER" id="PTHR30183:SF3">
    <property type="entry name" value="MOLYBDENUM TRANSPORT SYSTEM PERMEASE PROTEIN MODB"/>
    <property type="match status" value="1"/>
</dbReference>
<proteinExistence type="inferred from homology"/>
<feature type="transmembrane region" description="Helical" evidence="9">
    <location>
        <begin position="173"/>
        <end position="195"/>
    </location>
</feature>
<dbReference type="Pfam" id="PF00528">
    <property type="entry name" value="BPD_transp_1"/>
    <property type="match status" value="1"/>
</dbReference>
<evidence type="ECO:0000259" key="11">
    <source>
        <dbReference type="PROSITE" id="PS50928"/>
    </source>
</evidence>
<dbReference type="PROSITE" id="PS50928">
    <property type="entry name" value="ABC_TM1"/>
    <property type="match status" value="1"/>
</dbReference>
<evidence type="ECO:0000256" key="6">
    <source>
        <dbReference type="ARBA" id="ARBA00022692"/>
    </source>
</evidence>
<dbReference type="CDD" id="cd06261">
    <property type="entry name" value="TM_PBP2"/>
    <property type="match status" value="1"/>
</dbReference>
<organism evidence="12 13">
    <name type="scientific">Gaiella occulta</name>
    <dbReference type="NCBI Taxonomy" id="1002870"/>
    <lineage>
        <taxon>Bacteria</taxon>
        <taxon>Bacillati</taxon>
        <taxon>Actinomycetota</taxon>
        <taxon>Thermoleophilia</taxon>
        <taxon>Gaiellales</taxon>
        <taxon>Gaiellaceae</taxon>
        <taxon>Gaiella</taxon>
    </lineage>
</organism>
<dbReference type="AlphaFoldDB" id="A0A7M2YXA6"/>
<dbReference type="SUPFAM" id="SSF161098">
    <property type="entry name" value="MetI-like"/>
    <property type="match status" value="1"/>
</dbReference>
<keyword evidence="3 9" id="KW-0813">Transport</keyword>
<protein>
    <recommendedName>
        <fullName evidence="10">Molybdenum transport system permease</fullName>
    </recommendedName>
</protein>
<comment type="similarity">
    <text evidence="2 10">Belongs to the binding-protein-dependent transport system permease family. CysTW subfamily.</text>
</comment>
<accession>A0A7M2YXA6</accession>
<evidence type="ECO:0000313" key="12">
    <source>
        <dbReference type="EMBL" id="RDI74771.1"/>
    </source>
</evidence>
<keyword evidence="13" id="KW-1185">Reference proteome</keyword>
<dbReference type="EMBL" id="QQZY01000003">
    <property type="protein sequence ID" value="RDI74771.1"/>
    <property type="molecule type" value="Genomic_DNA"/>
</dbReference>
<comment type="subcellular location">
    <subcellularLocation>
        <location evidence="1 9">Cell membrane</location>
        <topology evidence="1 9">Multi-pass membrane protein</topology>
    </subcellularLocation>
</comment>
<dbReference type="Proteomes" id="UP000254134">
    <property type="component" value="Unassembled WGS sequence"/>
</dbReference>
<dbReference type="RefSeq" id="WP_220150524.1">
    <property type="nucleotide sequence ID" value="NZ_QQZY01000003.1"/>
</dbReference>
<dbReference type="PANTHER" id="PTHR30183">
    <property type="entry name" value="MOLYBDENUM TRANSPORT SYSTEM PERMEASE PROTEIN MODB"/>
    <property type="match status" value="1"/>
</dbReference>
<evidence type="ECO:0000256" key="5">
    <source>
        <dbReference type="ARBA" id="ARBA00022505"/>
    </source>
</evidence>
<evidence type="ECO:0000256" key="3">
    <source>
        <dbReference type="ARBA" id="ARBA00022448"/>
    </source>
</evidence>
<dbReference type="NCBIfam" id="TIGR02141">
    <property type="entry name" value="modB_ABC"/>
    <property type="match status" value="1"/>
</dbReference>
<evidence type="ECO:0000256" key="10">
    <source>
        <dbReference type="RuleBase" id="RU365097"/>
    </source>
</evidence>
<evidence type="ECO:0000256" key="7">
    <source>
        <dbReference type="ARBA" id="ARBA00022989"/>
    </source>
</evidence>
<dbReference type="GO" id="GO:0015098">
    <property type="term" value="F:molybdate ion transmembrane transporter activity"/>
    <property type="evidence" value="ECO:0007669"/>
    <property type="project" value="UniProtKB-UniRule"/>
</dbReference>
<evidence type="ECO:0000256" key="8">
    <source>
        <dbReference type="ARBA" id="ARBA00023136"/>
    </source>
</evidence>
<evidence type="ECO:0000313" key="13">
    <source>
        <dbReference type="Proteomes" id="UP000254134"/>
    </source>
</evidence>
<keyword evidence="4 10" id="KW-1003">Cell membrane</keyword>
<gene>
    <name evidence="12" type="ORF">Gocc_1660</name>
</gene>
<keyword evidence="5 10" id="KW-0500">Molybdenum</keyword>
<feature type="transmembrane region" description="Helical" evidence="9">
    <location>
        <begin position="234"/>
        <end position="257"/>
    </location>
</feature>
<feature type="transmembrane region" description="Helical" evidence="9">
    <location>
        <begin position="87"/>
        <end position="111"/>
    </location>
</feature>
<dbReference type="InterPro" id="IPR035906">
    <property type="entry name" value="MetI-like_sf"/>
</dbReference>
<feature type="domain" description="ABC transmembrane type-1" evidence="11">
    <location>
        <begin position="49"/>
        <end position="251"/>
    </location>
</feature>
<dbReference type="GO" id="GO:0005886">
    <property type="term" value="C:plasma membrane"/>
    <property type="evidence" value="ECO:0007669"/>
    <property type="project" value="UniProtKB-SubCell"/>
</dbReference>
<comment type="function">
    <text evidence="10">Part of the binding-protein-dependent transport system for molybdenum; probably responsible for the translocation of the substrate across the membrane.</text>
</comment>
<dbReference type="InterPro" id="IPR000515">
    <property type="entry name" value="MetI-like"/>
</dbReference>
<feature type="transmembrane region" description="Helical" evidence="9">
    <location>
        <begin position="131"/>
        <end position="152"/>
    </location>
</feature>
<name>A0A7M2YXA6_9ACTN</name>
<feature type="transmembrane region" description="Helical" evidence="9">
    <location>
        <begin position="7"/>
        <end position="29"/>
    </location>
</feature>
<sequence length="274" mass="28288">MKRLFPFMLWATTVLALGFLLLPIAAIFLRVPPLELIARMGSRVALDALVVTLKTNLVANALILLVGTPAAYLIATRRFRGRALVTTLVELPLVLPPAVAGIGLLAAFGRLGLLGASLDALGLSIPFTETAVVLAVTFVASPFYVRAAIAAFEAVDPDLVGAARTLGAGPARTFFRVALPLASGGLGAGAALAFARGIGEFGATIMFAGSLQGVTQTLSLAVYEQFDVDFDTALAIGAELVLVSGAVLLAVKIVPAWTRSTSPFVTLSAPSRSS</sequence>
<dbReference type="InterPro" id="IPR011867">
    <property type="entry name" value="ModB_ABC"/>
</dbReference>
<evidence type="ECO:0000256" key="1">
    <source>
        <dbReference type="ARBA" id="ARBA00004651"/>
    </source>
</evidence>
<reference evidence="12 13" key="1">
    <citation type="submission" date="2018-07" db="EMBL/GenBank/DDBJ databases">
        <title>High-quality-draft genome sequence of Gaiella occulta.</title>
        <authorList>
            <person name="Severino R."/>
            <person name="Froufe H.J.C."/>
            <person name="Rainey F.A."/>
            <person name="Barroso C."/>
            <person name="Albuquerque L."/>
            <person name="Lobo-Da-Cunha A."/>
            <person name="Da Costa M.S."/>
            <person name="Egas C."/>
        </authorList>
    </citation>
    <scope>NUCLEOTIDE SEQUENCE [LARGE SCALE GENOMIC DNA]</scope>
    <source>
        <strain evidence="12 13">F2-233</strain>
    </source>
</reference>
<dbReference type="Gene3D" id="1.10.3720.10">
    <property type="entry name" value="MetI-like"/>
    <property type="match status" value="1"/>
</dbReference>
<keyword evidence="6 9" id="KW-0812">Transmembrane</keyword>
<keyword evidence="8 9" id="KW-0472">Membrane</keyword>
<evidence type="ECO:0000256" key="9">
    <source>
        <dbReference type="RuleBase" id="RU363032"/>
    </source>
</evidence>
<evidence type="ECO:0000256" key="4">
    <source>
        <dbReference type="ARBA" id="ARBA00022475"/>
    </source>
</evidence>
<keyword evidence="7 9" id="KW-1133">Transmembrane helix</keyword>